<dbReference type="EMBL" id="JACIFP010000001">
    <property type="protein sequence ID" value="MBB4133555.1"/>
    <property type="molecule type" value="Genomic_DNA"/>
</dbReference>
<reference evidence="2 3" key="1">
    <citation type="submission" date="2020-08" db="EMBL/GenBank/DDBJ databases">
        <title>Sequencing the genomes of 1000 actinobacteria strains.</title>
        <authorList>
            <person name="Klenk H.-P."/>
        </authorList>
    </citation>
    <scope>NUCLEOTIDE SEQUENCE [LARGE SCALE GENOMIC DNA]</scope>
    <source>
        <strain evidence="2 3">DSM 45298</strain>
    </source>
</reference>
<evidence type="ECO:0000259" key="1">
    <source>
        <dbReference type="Pfam" id="PF12697"/>
    </source>
</evidence>
<dbReference type="InterPro" id="IPR000073">
    <property type="entry name" value="AB_hydrolase_1"/>
</dbReference>
<dbReference type="GO" id="GO:0003824">
    <property type="term" value="F:catalytic activity"/>
    <property type="evidence" value="ECO:0007669"/>
    <property type="project" value="UniProtKB-ARBA"/>
</dbReference>
<comment type="caution">
    <text evidence="2">The sequence shown here is derived from an EMBL/GenBank/DDBJ whole genome shotgun (WGS) entry which is preliminary data.</text>
</comment>
<dbReference type="SUPFAM" id="SSF53474">
    <property type="entry name" value="alpha/beta-Hydrolases"/>
    <property type="match status" value="1"/>
</dbReference>
<evidence type="ECO:0000313" key="2">
    <source>
        <dbReference type="EMBL" id="MBB4133555.1"/>
    </source>
</evidence>
<dbReference type="RefSeq" id="WP_183368734.1">
    <property type="nucleotide sequence ID" value="NZ_BAABHL010000104.1"/>
</dbReference>
<gene>
    <name evidence="2" type="ORF">BKA16_000107</name>
</gene>
<evidence type="ECO:0000313" key="3">
    <source>
        <dbReference type="Proteomes" id="UP000551501"/>
    </source>
</evidence>
<proteinExistence type="predicted"/>
<dbReference type="Pfam" id="PF12697">
    <property type="entry name" value="Abhydrolase_6"/>
    <property type="match status" value="1"/>
</dbReference>
<dbReference type="AlphaFoldDB" id="A0A840ELE6"/>
<sequence length="239" mass="25641">MVLVHGAMDTGGSFSRLVASLTDVDTITYDRRGYGDSHLDGRMPNRIAEHADDLLSILDGRPSVVMAHSLGGLVALAAAQRDPSVFRGLVAYETPMPWLPWWPPVGLPADVNDIPQVTAAATRFLRAHMGDERWAALTDTQRDGLLTCGPAWATELSDAQNRGPVFEFAQIAVPVLAVHGSLTDDRHVNGARVLARSVPNGRLATIEGAGHIGHRRQPAELASLIVEQIAATANPQERA</sequence>
<dbReference type="Gene3D" id="3.40.50.1820">
    <property type="entry name" value="alpha/beta hydrolase"/>
    <property type="match status" value="1"/>
</dbReference>
<accession>A0A840ELE6</accession>
<feature type="domain" description="AB hydrolase-1" evidence="1">
    <location>
        <begin position="1"/>
        <end position="223"/>
    </location>
</feature>
<organism evidence="2 3">
    <name type="scientific">Gordonia humi</name>
    <dbReference type="NCBI Taxonomy" id="686429"/>
    <lineage>
        <taxon>Bacteria</taxon>
        <taxon>Bacillati</taxon>
        <taxon>Actinomycetota</taxon>
        <taxon>Actinomycetes</taxon>
        <taxon>Mycobacteriales</taxon>
        <taxon>Gordoniaceae</taxon>
        <taxon>Gordonia</taxon>
    </lineage>
</organism>
<dbReference type="PANTHER" id="PTHR43689">
    <property type="entry name" value="HYDROLASE"/>
    <property type="match status" value="1"/>
</dbReference>
<dbReference type="InterPro" id="IPR029058">
    <property type="entry name" value="AB_hydrolase_fold"/>
</dbReference>
<name>A0A840ELE6_9ACTN</name>
<dbReference type="Proteomes" id="UP000551501">
    <property type="component" value="Unassembled WGS sequence"/>
</dbReference>
<keyword evidence="3" id="KW-1185">Reference proteome</keyword>
<dbReference type="PANTHER" id="PTHR43689:SF8">
    <property type="entry name" value="ALPHA_BETA-HYDROLASES SUPERFAMILY PROTEIN"/>
    <property type="match status" value="1"/>
</dbReference>
<protein>
    <submittedName>
        <fullName evidence="2">Pimeloyl-ACP methyl ester carboxylesterase</fullName>
    </submittedName>
</protein>